<evidence type="ECO:0000256" key="5">
    <source>
        <dbReference type="ARBA" id="ARBA00023163"/>
    </source>
</evidence>
<feature type="region of interest" description="Disordered" evidence="7">
    <location>
        <begin position="53"/>
        <end position="159"/>
    </location>
</feature>
<keyword evidence="6" id="KW-0539">Nucleus</keyword>
<name>A0A6G0HUM1_LARCR</name>
<reference evidence="8 9" key="1">
    <citation type="submission" date="2019-07" db="EMBL/GenBank/DDBJ databases">
        <title>Chromosome genome assembly for large yellow croaker.</title>
        <authorList>
            <person name="Xiao S."/>
        </authorList>
    </citation>
    <scope>NUCLEOTIDE SEQUENCE [LARGE SCALE GENOMIC DNA]</scope>
    <source>
        <strain evidence="8">JMULYC20181020</strain>
        <tissue evidence="8">Muscle</tissue>
    </source>
</reference>
<accession>A0A6G0HUM1</accession>
<feature type="region of interest" description="Disordered" evidence="7">
    <location>
        <begin position="351"/>
        <end position="371"/>
    </location>
</feature>
<comment type="caution">
    <text evidence="8">The sequence shown here is derived from an EMBL/GenBank/DDBJ whole genome shotgun (WGS) entry which is preliminary data.</text>
</comment>
<evidence type="ECO:0000313" key="8">
    <source>
        <dbReference type="EMBL" id="KAE8282905.1"/>
    </source>
</evidence>
<feature type="compositionally biased region" description="Low complexity" evidence="7">
    <location>
        <begin position="64"/>
        <end position="82"/>
    </location>
</feature>
<dbReference type="PANTHER" id="PTHR46062">
    <property type="entry name" value="STEROL REGULATORY ELEMENT-BINDING PROTEIN"/>
    <property type="match status" value="1"/>
</dbReference>
<evidence type="ECO:0000256" key="3">
    <source>
        <dbReference type="ARBA" id="ARBA00023125"/>
    </source>
</evidence>
<dbReference type="PANTHER" id="PTHR46062:SF3">
    <property type="entry name" value="STEROL REGULATORY ELEMENT-BINDING PROTEIN 2"/>
    <property type="match status" value="1"/>
</dbReference>
<evidence type="ECO:0000256" key="2">
    <source>
        <dbReference type="ARBA" id="ARBA00023015"/>
    </source>
</evidence>
<dbReference type="GO" id="GO:0045944">
    <property type="term" value="P:positive regulation of transcription by RNA polymerase II"/>
    <property type="evidence" value="ECO:0007669"/>
    <property type="project" value="TreeGrafter"/>
</dbReference>
<keyword evidence="5" id="KW-0804">Transcription</keyword>
<evidence type="ECO:0000256" key="1">
    <source>
        <dbReference type="ARBA" id="ARBA00004123"/>
    </source>
</evidence>
<evidence type="ECO:0000256" key="7">
    <source>
        <dbReference type="SAM" id="MobiDB-lite"/>
    </source>
</evidence>
<gene>
    <name evidence="8" type="ORF">D5F01_LYC18297</name>
</gene>
<feature type="compositionally biased region" description="Polar residues" evidence="7">
    <location>
        <begin position="353"/>
        <end position="364"/>
    </location>
</feature>
<dbReference type="GO" id="GO:0005634">
    <property type="term" value="C:nucleus"/>
    <property type="evidence" value="ECO:0007669"/>
    <property type="project" value="UniProtKB-SubCell"/>
</dbReference>
<evidence type="ECO:0000256" key="4">
    <source>
        <dbReference type="ARBA" id="ARBA00023159"/>
    </source>
</evidence>
<evidence type="ECO:0000313" key="9">
    <source>
        <dbReference type="Proteomes" id="UP000424527"/>
    </source>
</evidence>
<dbReference type="GO" id="GO:0000981">
    <property type="term" value="F:DNA-binding transcription factor activity, RNA polymerase II-specific"/>
    <property type="evidence" value="ECO:0007669"/>
    <property type="project" value="TreeGrafter"/>
</dbReference>
<organism evidence="8 9">
    <name type="scientific">Larimichthys crocea</name>
    <name type="common">Large yellow croaker</name>
    <name type="synonym">Pseudosciaena crocea</name>
    <dbReference type="NCBI Taxonomy" id="215358"/>
    <lineage>
        <taxon>Eukaryota</taxon>
        <taxon>Metazoa</taxon>
        <taxon>Chordata</taxon>
        <taxon>Craniata</taxon>
        <taxon>Vertebrata</taxon>
        <taxon>Euteleostomi</taxon>
        <taxon>Actinopterygii</taxon>
        <taxon>Neopterygii</taxon>
        <taxon>Teleostei</taxon>
        <taxon>Neoteleostei</taxon>
        <taxon>Acanthomorphata</taxon>
        <taxon>Eupercaria</taxon>
        <taxon>Sciaenidae</taxon>
        <taxon>Larimichthys</taxon>
    </lineage>
</organism>
<sequence length="371" mass="39869">MDGGEYISTMESMDTTLAELGDEFTLGDIDEMLQFVSNQVGDFPDLFEDQMTSAGSIQNGGAGATPRPAIQTPQTPQTPTPAVYQSSAVGLASSQTLSPQSLPLTPPLTPAQTPSPTTATSGQQQQQQQVTRSPPLLQPRPQLVQPIQPQPQQTQSTIQMHTQGIPMQTQSFPVHTLVQTHSQTPLPIQTQAAQTVMITSNGGRFIQNPVICHQSPAPSFQVLQPQMQSIMTSQQLQPVTIQHQRVLTPTGQTIQTLSTAPTTVHTMQQQVQQVPVLVQQPQILKTDSLVLTTLKPDGTQVLSTMQSPTGITALTTPIQNTALQVPTLMSSNILTTVPVMMQGGDKLPIKQLQPGSTHCTNGVRSNMDKGK</sequence>
<protein>
    <submittedName>
        <fullName evidence="8">Sterol regulatory element-binding protein 2</fullName>
    </submittedName>
</protein>
<dbReference type="EMBL" id="REGW02000018">
    <property type="protein sequence ID" value="KAE8282905.1"/>
    <property type="molecule type" value="Genomic_DNA"/>
</dbReference>
<comment type="subcellular location">
    <subcellularLocation>
        <location evidence="1">Nucleus</location>
    </subcellularLocation>
</comment>
<dbReference type="AlphaFoldDB" id="A0A6G0HUM1"/>
<feature type="compositionally biased region" description="Low complexity" evidence="7">
    <location>
        <begin position="110"/>
        <end position="159"/>
    </location>
</feature>
<evidence type="ECO:0000256" key="6">
    <source>
        <dbReference type="ARBA" id="ARBA00023242"/>
    </source>
</evidence>
<keyword evidence="4" id="KW-0010">Activator</keyword>
<dbReference type="GO" id="GO:0010886">
    <property type="term" value="P:positive regulation of cholesterol storage"/>
    <property type="evidence" value="ECO:0007669"/>
    <property type="project" value="TreeGrafter"/>
</dbReference>
<dbReference type="GO" id="GO:0000978">
    <property type="term" value="F:RNA polymerase II cis-regulatory region sequence-specific DNA binding"/>
    <property type="evidence" value="ECO:0007669"/>
    <property type="project" value="TreeGrafter"/>
</dbReference>
<keyword evidence="2" id="KW-0805">Transcription regulation</keyword>
<proteinExistence type="predicted"/>
<keyword evidence="3" id="KW-0238">DNA-binding</keyword>
<feature type="compositionally biased region" description="Low complexity" evidence="7">
    <location>
        <begin position="91"/>
        <end position="103"/>
    </location>
</feature>
<keyword evidence="9" id="KW-1185">Reference proteome</keyword>
<dbReference type="Proteomes" id="UP000424527">
    <property type="component" value="Unassembled WGS sequence"/>
</dbReference>